<accession>A0ABW0FS69</accession>
<dbReference type="PROSITE" id="PS50894">
    <property type="entry name" value="HPT"/>
    <property type="match status" value="1"/>
</dbReference>
<comment type="catalytic activity">
    <reaction evidence="1">
        <text>ATP + protein L-histidine = ADP + protein N-phospho-L-histidine.</text>
        <dbReference type="EC" id="2.7.13.3"/>
    </reaction>
</comment>
<dbReference type="Pfam" id="PF01584">
    <property type="entry name" value="CheW"/>
    <property type="match status" value="1"/>
</dbReference>
<dbReference type="InterPro" id="IPR037006">
    <property type="entry name" value="CheA-like_homodim_sf"/>
</dbReference>
<dbReference type="InterPro" id="IPR051315">
    <property type="entry name" value="Bact_Chemotaxis_CheA"/>
</dbReference>
<feature type="domain" description="CheW-like" evidence="14">
    <location>
        <begin position="624"/>
        <end position="760"/>
    </location>
</feature>
<dbReference type="InterPro" id="IPR036061">
    <property type="entry name" value="CheW-like_dom_sf"/>
</dbReference>
<keyword evidence="5 12" id="KW-0597">Phosphoprotein</keyword>
<evidence type="ECO:0000313" key="17">
    <source>
        <dbReference type="Proteomes" id="UP001596152"/>
    </source>
</evidence>
<feature type="modified residue" description="Phosphohistidine" evidence="12">
    <location>
        <position position="51"/>
    </location>
</feature>
<evidence type="ECO:0000259" key="13">
    <source>
        <dbReference type="PROSITE" id="PS50109"/>
    </source>
</evidence>
<evidence type="ECO:0000256" key="9">
    <source>
        <dbReference type="ARBA" id="ARBA00022840"/>
    </source>
</evidence>
<sequence>MSDAVDPFEAIKVVFFQECEELLADLEAGLLAIEQGSADNETVNAVFRAVHSVKGGAGAFGLDALVRFAHVFETLLDEIRSGRKPCDDVTVKTLLRASDVLADHIAAARGQGAPVDEARSAGLVAELEALTHGEAALVAAEVVEPEPVFAPVAVAPLSDLDGDEFGFKPVAFNLADLDAPAEPVAAPAADAWRIVFHPHGRMYANANETGILLRELSRLGELSVTLDASALPDLDALDAEESYLSWAIDLTTDADEAAIRDVFDFVETDCDLSIRPVSAVDSFSKTIEVEPAAPEFDIAALLAKAQAEVAAAPEMAVIAEPVAPTATAKIFAEDPPMPPIAVPEPQTPQIAAAPASTPAPAAAAANAPAQPAAVTIRVDLDRVDRLINVVGELVIQQAMLAQRVIESGLARSSGISVGLEDLELLTREIQDSVMAIRAQPVKSVFQRMPRLVREVGEMTGKRVRLVTAGEDTEVDKTVVERLAEPITHMLRNAIDHGLEKPEEREAAGKPAEGTVRLVALHRSGRIVIEISDDGKGINRERVKGIAVSRGLIAEEAVLTDDEIDNLIFLPGFSTAETITDVSGRGVGMDVVKRSIQALGGRISISSTPGKGATFTLSLPLTLAVLDGMVVTGAEQTLVAPLTAIVESLTPRLEDIHYVGGHDPVIRFRDQFVPLIDVALGMGFRDAPMQAETGVAVVVETEAGSRAALLFDAIQGQRQVVIKSLETNYQPVDGVAAATILGDGRVALILDVDAIVASSRRRFVRHETAARNELKIAS</sequence>
<evidence type="ECO:0000256" key="10">
    <source>
        <dbReference type="ARBA" id="ARBA00023012"/>
    </source>
</evidence>
<feature type="domain" description="HPt" evidence="15">
    <location>
        <begin position="4"/>
        <end position="108"/>
    </location>
</feature>
<dbReference type="InterPro" id="IPR036890">
    <property type="entry name" value="HATPase_C_sf"/>
</dbReference>
<dbReference type="InterPro" id="IPR036097">
    <property type="entry name" value="HisK_dim/P_sf"/>
</dbReference>
<dbReference type="Pfam" id="PF02895">
    <property type="entry name" value="H-kinase_dim"/>
    <property type="match status" value="1"/>
</dbReference>
<dbReference type="Gene3D" id="3.30.565.10">
    <property type="entry name" value="Histidine kinase-like ATPase, C-terminal domain"/>
    <property type="match status" value="1"/>
</dbReference>
<dbReference type="InterPro" id="IPR004358">
    <property type="entry name" value="Sig_transdc_His_kin-like_C"/>
</dbReference>
<dbReference type="InterPro" id="IPR003594">
    <property type="entry name" value="HATPase_dom"/>
</dbReference>
<evidence type="ECO:0000256" key="7">
    <source>
        <dbReference type="ARBA" id="ARBA00022741"/>
    </source>
</evidence>
<dbReference type="SUPFAM" id="SSF47226">
    <property type="entry name" value="Histidine-containing phosphotransfer domain, HPT domain"/>
    <property type="match status" value="1"/>
</dbReference>
<evidence type="ECO:0000256" key="4">
    <source>
        <dbReference type="ARBA" id="ARBA00022500"/>
    </source>
</evidence>
<evidence type="ECO:0000256" key="1">
    <source>
        <dbReference type="ARBA" id="ARBA00000085"/>
    </source>
</evidence>
<dbReference type="PROSITE" id="PS50109">
    <property type="entry name" value="HIS_KIN"/>
    <property type="match status" value="1"/>
</dbReference>
<evidence type="ECO:0000259" key="15">
    <source>
        <dbReference type="PROSITE" id="PS50894"/>
    </source>
</evidence>
<evidence type="ECO:0000256" key="5">
    <source>
        <dbReference type="ARBA" id="ARBA00022553"/>
    </source>
</evidence>
<dbReference type="SMART" id="SM01231">
    <property type="entry name" value="H-kinase_dim"/>
    <property type="match status" value="1"/>
</dbReference>
<comment type="caution">
    <text evidence="16">The sequence shown here is derived from an EMBL/GenBank/DDBJ whole genome shotgun (WGS) entry which is preliminary data.</text>
</comment>
<evidence type="ECO:0000256" key="6">
    <source>
        <dbReference type="ARBA" id="ARBA00022679"/>
    </source>
</evidence>
<keyword evidence="9" id="KW-0067">ATP-binding</keyword>
<proteinExistence type="predicted"/>
<dbReference type="InterPro" id="IPR002545">
    <property type="entry name" value="CheW-lke_dom"/>
</dbReference>
<dbReference type="CDD" id="cd16916">
    <property type="entry name" value="HATPase_CheA-like"/>
    <property type="match status" value="1"/>
</dbReference>
<dbReference type="InterPro" id="IPR036641">
    <property type="entry name" value="HPT_dom_sf"/>
</dbReference>
<dbReference type="EC" id="2.7.13.3" evidence="2"/>
<dbReference type="CDD" id="cd00731">
    <property type="entry name" value="CheA_reg"/>
    <property type="match status" value="1"/>
</dbReference>
<dbReference type="SMART" id="SM00387">
    <property type="entry name" value="HATPase_c"/>
    <property type="match status" value="1"/>
</dbReference>
<evidence type="ECO:0000313" key="16">
    <source>
        <dbReference type="EMBL" id="MFC5344366.1"/>
    </source>
</evidence>
<evidence type="ECO:0000256" key="12">
    <source>
        <dbReference type="PROSITE-ProRule" id="PRU00110"/>
    </source>
</evidence>
<gene>
    <name evidence="16" type="ORF">ACFPIE_10595</name>
</gene>
<dbReference type="SMART" id="SM00073">
    <property type="entry name" value="HPT"/>
    <property type="match status" value="1"/>
</dbReference>
<dbReference type="Proteomes" id="UP001596152">
    <property type="component" value="Unassembled WGS sequence"/>
</dbReference>
<dbReference type="EMBL" id="JBHSLF010000020">
    <property type="protein sequence ID" value="MFC5344366.1"/>
    <property type="molecule type" value="Genomic_DNA"/>
</dbReference>
<dbReference type="SUPFAM" id="SSF50341">
    <property type="entry name" value="CheW-like"/>
    <property type="match status" value="1"/>
</dbReference>
<dbReference type="CDD" id="cd00088">
    <property type="entry name" value="HPT"/>
    <property type="match status" value="1"/>
</dbReference>
<keyword evidence="17" id="KW-1185">Reference proteome</keyword>
<dbReference type="PRINTS" id="PR00344">
    <property type="entry name" value="BCTRLSENSOR"/>
</dbReference>
<dbReference type="InterPro" id="IPR004105">
    <property type="entry name" value="CheA-like_dim"/>
</dbReference>
<keyword evidence="6 16" id="KW-0808">Transferase</keyword>
<comment type="function">
    <text evidence="11">Involved in the transmission of sensory signals from the chemoreceptors to the flagellar motors. CheA is autophosphorylated; it can transfer its phosphate group to either CheB or CheY.</text>
</comment>
<dbReference type="InterPro" id="IPR005467">
    <property type="entry name" value="His_kinase_dom"/>
</dbReference>
<keyword evidence="8" id="KW-0418">Kinase</keyword>
<name>A0ABW0FS69_9CAUL</name>
<evidence type="ECO:0000256" key="2">
    <source>
        <dbReference type="ARBA" id="ARBA00012438"/>
    </source>
</evidence>
<dbReference type="SUPFAM" id="SSF47384">
    <property type="entry name" value="Homodimeric domain of signal transducing histidine kinase"/>
    <property type="match status" value="1"/>
</dbReference>
<dbReference type="PANTHER" id="PTHR43395">
    <property type="entry name" value="SENSOR HISTIDINE KINASE CHEA"/>
    <property type="match status" value="1"/>
</dbReference>
<dbReference type="Pfam" id="PF01627">
    <property type="entry name" value="Hpt"/>
    <property type="match status" value="1"/>
</dbReference>
<evidence type="ECO:0000256" key="3">
    <source>
        <dbReference type="ARBA" id="ARBA00021495"/>
    </source>
</evidence>
<dbReference type="Gene3D" id="1.10.287.560">
    <property type="entry name" value="Histidine kinase CheA-like, homodimeric domain"/>
    <property type="match status" value="1"/>
</dbReference>
<organism evidence="16 17">
    <name type="scientific">Brevundimonas staleyi</name>
    <dbReference type="NCBI Taxonomy" id="74326"/>
    <lineage>
        <taxon>Bacteria</taxon>
        <taxon>Pseudomonadati</taxon>
        <taxon>Pseudomonadota</taxon>
        <taxon>Alphaproteobacteria</taxon>
        <taxon>Caulobacterales</taxon>
        <taxon>Caulobacteraceae</taxon>
        <taxon>Brevundimonas</taxon>
    </lineage>
</organism>
<dbReference type="GO" id="GO:0004673">
    <property type="term" value="F:protein histidine kinase activity"/>
    <property type="evidence" value="ECO:0007669"/>
    <property type="project" value="UniProtKB-EC"/>
</dbReference>
<dbReference type="SMART" id="SM00260">
    <property type="entry name" value="CheW"/>
    <property type="match status" value="1"/>
</dbReference>
<reference evidence="17" key="1">
    <citation type="journal article" date="2019" name="Int. J. Syst. Evol. Microbiol.">
        <title>The Global Catalogue of Microorganisms (GCM) 10K type strain sequencing project: providing services to taxonomists for standard genome sequencing and annotation.</title>
        <authorList>
            <consortium name="The Broad Institute Genomics Platform"/>
            <consortium name="The Broad Institute Genome Sequencing Center for Infectious Disease"/>
            <person name="Wu L."/>
            <person name="Ma J."/>
        </authorList>
    </citation>
    <scope>NUCLEOTIDE SEQUENCE [LARGE SCALE GENOMIC DNA]</scope>
    <source>
        <strain evidence="17">JCM 12125</strain>
    </source>
</reference>
<dbReference type="Gene3D" id="2.30.30.40">
    <property type="entry name" value="SH3 Domains"/>
    <property type="match status" value="1"/>
</dbReference>
<evidence type="ECO:0000256" key="8">
    <source>
        <dbReference type="ARBA" id="ARBA00022777"/>
    </source>
</evidence>
<protein>
    <recommendedName>
        <fullName evidence="3">Chemotaxis protein CheA</fullName>
        <ecNumber evidence="2">2.7.13.3</ecNumber>
    </recommendedName>
</protein>
<feature type="domain" description="Histidine kinase" evidence="13">
    <location>
        <begin position="419"/>
        <end position="622"/>
    </location>
</feature>
<keyword evidence="7" id="KW-0547">Nucleotide-binding</keyword>
<dbReference type="Gene3D" id="1.20.120.160">
    <property type="entry name" value="HPT domain"/>
    <property type="match status" value="1"/>
</dbReference>
<dbReference type="PANTHER" id="PTHR43395:SF10">
    <property type="entry name" value="CHEMOTAXIS PROTEIN CHEA"/>
    <property type="match status" value="1"/>
</dbReference>
<dbReference type="Pfam" id="PF02518">
    <property type="entry name" value="HATPase_c"/>
    <property type="match status" value="1"/>
</dbReference>
<evidence type="ECO:0000256" key="11">
    <source>
        <dbReference type="ARBA" id="ARBA00035100"/>
    </source>
</evidence>
<dbReference type="SUPFAM" id="SSF55874">
    <property type="entry name" value="ATPase domain of HSP90 chaperone/DNA topoisomerase II/histidine kinase"/>
    <property type="match status" value="1"/>
</dbReference>
<evidence type="ECO:0000259" key="14">
    <source>
        <dbReference type="PROSITE" id="PS50851"/>
    </source>
</evidence>
<dbReference type="PROSITE" id="PS50851">
    <property type="entry name" value="CHEW"/>
    <property type="match status" value="1"/>
</dbReference>
<dbReference type="InterPro" id="IPR008207">
    <property type="entry name" value="Sig_transdc_His_kin_Hpt_dom"/>
</dbReference>
<dbReference type="RefSeq" id="WP_374037071.1">
    <property type="nucleotide sequence ID" value="NZ_CP169082.1"/>
</dbReference>
<keyword evidence="10" id="KW-0902">Two-component regulatory system</keyword>
<keyword evidence="4" id="KW-0145">Chemotaxis</keyword>